<keyword evidence="1" id="KW-0805">Transcription regulation</keyword>
<accession>A0A8J3QIP9</accession>
<evidence type="ECO:0000256" key="3">
    <source>
        <dbReference type="SAM" id="Phobius"/>
    </source>
</evidence>
<dbReference type="InterPro" id="IPR041916">
    <property type="entry name" value="Anti_sigma_zinc_sf"/>
</dbReference>
<dbReference type="RefSeq" id="WP_203914461.1">
    <property type="nucleotide sequence ID" value="NZ_BONY01000105.1"/>
</dbReference>
<evidence type="ECO:0000313" key="4">
    <source>
        <dbReference type="EMBL" id="GIH10742.1"/>
    </source>
</evidence>
<keyword evidence="3" id="KW-0812">Transmembrane</keyword>
<dbReference type="Proteomes" id="UP000612899">
    <property type="component" value="Unassembled WGS sequence"/>
</dbReference>
<keyword evidence="3" id="KW-0472">Membrane</keyword>
<sequence length="232" mass="24878">MSCEFVQNDGAYVLGALAPAERADYEQHLATCVCCREAVASIAVLPGLLRRLTPLQTQEPLPSTIDRLPKLVHSLGIIRAKQRHRQRWQVFGSAMVAAGLVLAVALGVMSLRPSDTTPPFTMPSPTGPVMIPMTQVVVDTAVTAEVGLTETRGGVVVVMHCAYPLSSGHTKPYTFRLFALGTDGVAEQLGSWMAGPGDDVIMSGMSRYDLADLVRLELRGRDGTTVLAYDLA</sequence>
<feature type="transmembrane region" description="Helical" evidence="3">
    <location>
        <begin position="88"/>
        <end position="111"/>
    </location>
</feature>
<dbReference type="EMBL" id="BONY01000105">
    <property type="protein sequence ID" value="GIH10742.1"/>
    <property type="molecule type" value="Genomic_DNA"/>
</dbReference>
<dbReference type="AlphaFoldDB" id="A0A8J3QIP9"/>
<gene>
    <name evidence="4" type="ORF">Rhe02_88090</name>
</gene>
<keyword evidence="3" id="KW-1133">Transmembrane helix</keyword>
<organism evidence="4 5">
    <name type="scientific">Rhizocola hellebori</name>
    <dbReference type="NCBI Taxonomy" id="1392758"/>
    <lineage>
        <taxon>Bacteria</taxon>
        <taxon>Bacillati</taxon>
        <taxon>Actinomycetota</taxon>
        <taxon>Actinomycetes</taxon>
        <taxon>Micromonosporales</taxon>
        <taxon>Micromonosporaceae</taxon>
        <taxon>Rhizocola</taxon>
    </lineage>
</organism>
<keyword evidence="5" id="KW-1185">Reference proteome</keyword>
<reference evidence="4" key="1">
    <citation type="submission" date="2021-01" db="EMBL/GenBank/DDBJ databases">
        <title>Whole genome shotgun sequence of Rhizocola hellebori NBRC 109834.</title>
        <authorList>
            <person name="Komaki H."/>
            <person name="Tamura T."/>
        </authorList>
    </citation>
    <scope>NUCLEOTIDE SEQUENCE</scope>
    <source>
        <strain evidence="4">NBRC 109834</strain>
    </source>
</reference>
<comment type="caution">
    <text evidence="4">The sequence shown here is derived from an EMBL/GenBank/DDBJ whole genome shotgun (WGS) entry which is preliminary data.</text>
</comment>
<dbReference type="Gene3D" id="1.10.10.1320">
    <property type="entry name" value="Anti-sigma factor, zinc-finger domain"/>
    <property type="match status" value="1"/>
</dbReference>
<proteinExistence type="predicted"/>
<evidence type="ECO:0000256" key="1">
    <source>
        <dbReference type="ARBA" id="ARBA00023015"/>
    </source>
</evidence>
<keyword evidence="2" id="KW-0804">Transcription</keyword>
<evidence type="ECO:0000313" key="5">
    <source>
        <dbReference type="Proteomes" id="UP000612899"/>
    </source>
</evidence>
<protein>
    <submittedName>
        <fullName evidence="4">Anti-sigma factor</fullName>
    </submittedName>
</protein>
<evidence type="ECO:0000256" key="2">
    <source>
        <dbReference type="ARBA" id="ARBA00023163"/>
    </source>
</evidence>
<name>A0A8J3QIP9_9ACTN</name>